<evidence type="ECO:0000313" key="3">
    <source>
        <dbReference type="EMBL" id="MBB4799389.1"/>
    </source>
</evidence>
<feature type="chain" id="PRO_5031379213" description="DUF4440 domain-containing protein" evidence="1">
    <location>
        <begin position="26"/>
        <end position="180"/>
    </location>
</feature>
<organism evidence="3 4">
    <name type="scientific">Brevundimonas bullata</name>
    <dbReference type="NCBI Taxonomy" id="13160"/>
    <lineage>
        <taxon>Bacteria</taxon>
        <taxon>Pseudomonadati</taxon>
        <taxon>Pseudomonadota</taxon>
        <taxon>Alphaproteobacteria</taxon>
        <taxon>Caulobacterales</taxon>
        <taxon>Caulobacteraceae</taxon>
        <taxon>Brevundimonas</taxon>
    </lineage>
</organism>
<accession>A0A7W7IRV2</accession>
<feature type="signal peptide" evidence="1">
    <location>
        <begin position="1"/>
        <end position="25"/>
    </location>
</feature>
<dbReference type="Proteomes" id="UP000539957">
    <property type="component" value="Unassembled WGS sequence"/>
</dbReference>
<keyword evidence="1" id="KW-0732">Signal</keyword>
<dbReference type="CDD" id="cd00531">
    <property type="entry name" value="NTF2_like"/>
    <property type="match status" value="1"/>
</dbReference>
<keyword evidence="4" id="KW-1185">Reference proteome</keyword>
<evidence type="ECO:0000259" key="2">
    <source>
        <dbReference type="Pfam" id="PF14534"/>
    </source>
</evidence>
<feature type="domain" description="DUF4440" evidence="2">
    <location>
        <begin position="45"/>
        <end position="164"/>
    </location>
</feature>
<dbReference type="InterPro" id="IPR032710">
    <property type="entry name" value="NTF2-like_dom_sf"/>
</dbReference>
<comment type="caution">
    <text evidence="3">The sequence shown here is derived from an EMBL/GenBank/DDBJ whole genome shotgun (WGS) entry which is preliminary data.</text>
</comment>
<name>A0A7W7IRV2_9CAUL</name>
<sequence>MSLELASMDAPMTLIAGLIAALALAQTPAAAPVIPDEAKLMPIIAERDTALFSTMFDRCDPAALADLVTDDLEFYHDRGGLTATRAVFVADYAKGCEAREAPNAWRSRRELVPGSMRVFAIPGVGAVEEASHLFYERQGDGPETLVGRARFSMLWRLEDGHWRLARAFSIDHAPASDAAP</sequence>
<dbReference type="Pfam" id="PF14534">
    <property type="entry name" value="DUF4440"/>
    <property type="match status" value="1"/>
</dbReference>
<dbReference type="RefSeq" id="WP_260398550.1">
    <property type="nucleotide sequence ID" value="NZ_JACHKY010000006.1"/>
</dbReference>
<evidence type="ECO:0000313" key="4">
    <source>
        <dbReference type="Proteomes" id="UP000539957"/>
    </source>
</evidence>
<proteinExistence type="predicted"/>
<protein>
    <recommendedName>
        <fullName evidence="2">DUF4440 domain-containing protein</fullName>
    </recommendedName>
</protein>
<gene>
    <name evidence="3" type="ORF">HNP32_003147</name>
</gene>
<dbReference type="AlphaFoldDB" id="A0A7W7IRV2"/>
<evidence type="ECO:0000256" key="1">
    <source>
        <dbReference type="SAM" id="SignalP"/>
    </source>
</evidence>
<dbReference type="EMBL" id="JACHKY010000006">
    <property type="protein sequence ID" value="MBB4799389.1"/>
    <property type="molecule type" value="Genomic_DNA"/>
</dbReference>
<reference evidence="3 4" key="1">
    <citation type="submission" date="2020-08" db="EMBL/GenBank/DDBJ databases">
        <title>Functional genomics of gut bacteria from endangered species of beetles.</title>
        <authorList>
            <person name="Carlos-Shanley C."/>
        </authorList>
    </citation>
    <scope>NUCLEOTIDE SEQUENCE [LARGE SCALE GENOMIC DNA]</scope>
    <source>
        <strain evidence="3 4">S00123</strain>
    </source>
</reference>
<dbReference type="Gene3D" id="3.10.450.50">
    <property type="match status" value="1"/>
</dbReference>
<dbReference type="SUPFAM" id="SSF54427">
    <property type="entry name" value="NTF2-like"/>
    <property type="match status" value="1"/>
</dbReference>
<dbReference type="InterPro" id="IPR027843">
    <property type="entry name" value="DUF4440"/>
</dbReference>